<dbReference type="Pfam" id="PF01636">
    <property type="entry name" value="APH"/>
    <property type="match status" value="1"/>
</dbReference>
<dbReference type="PANTHER" id="PTHR21310">
    <property type="entry name" value="AMINOGLYCOSIDE PHOSPHOTRANSFERASE-RELATED-RELATED"/>
    <property type="match status" value="1"/>
</dbReference>
<keyword evidence="3" id="KW-1185">Reference proteome</keyword>
<feature type="domain" description="Aminoglycoside phosphotransferase" evidence="1">
    <location>
        <begin position="43"/>
        <end position="270"/>
    </location>
</feature>
<dbReference type="SUPFAM" id="SSF56112">
    <property type="entry name" value="Protein kinase-like (PK-like)"/>
    <property type="match status" value="1"/>
</dbReference>
<dbReference type="InterPro" id="IPR011009">
    <property type="entry name" value="Kinase-like_dom_sf"/>
</dbReference>
<accession>A0A8J3Z399</accession>
<dbReference type="InterPro" id="IPR002575">
    <property type="entry name" value="Aminoglycoside_PTrfase"/>
</dbReference>
<dbReference type="Gene3D" id="3.30.200.20">
    <property type="entry name" value="Phosphorylase Kinase, domain 1"/>
    <property type="match status" value="1"/>
</dbReference>
<evidence type="ECO:0000259" key="1">
    <source>
        <dbReference type="Pfam" id="PF01636"/>
    </source>
</evidence>
<dbReference type="AlphaFoldDB" id="A0A8J3Z399"/>
<evidence type="ECO:0000313" key="2">
    <source>
        <dbReference type="EMBL" id="GIJ55552.1"/>
    </source>
</evidence>
<protein>
    <submittedName>
        <fullName evidence="2">Aminoglycoside phosphotransferase</fullName>
    </submittedName>
</protein>
<evidence type="ECO:0000313" key="3">
    <source>
        <dbReference type="Proteomes" id="UP000612585"/>
    </source>
</evidence>
<organism evidence="2 3">
    <name type="scientific">Virgisporangium aurantiacum</name>
    <dbReference type="NCBI Taxonomy" id="175570"/>
    <lineage>
        <taxon>Bacteria</taxon>
        <taxon>Bacillati</taxon>
        <taxon>Actinomycetota</taxon>
        <taxon>Actinomycetes</taxon>
        <taxon>Micromonosporales</taxon>
        <taxon>Micromonosporaceae</taxon>
        <taxon>Virgisporangium</taxon>
    </lineage>
</organism>
<name>A0A8J3Z399_9ACTN</name>
<dbReference type="InterPro" id="IPR051678">
    <property type="entry name" value="AGP_Transferase"/>
</dbReference>
<dbReference type="Gene3D" id="3.90.1200.10">
    <property type="match status" value="1"/>
</dbReference>
<dbReference type="RefSeq" id="WP_203992519.1">
    <property type="nucleotide sequence ID" value="NZ_BOPG01000019.1"/>
</dbReference>
<comment type="caution">
    <text evidence="2">The sequence shown here is derived from an EMBL/GenBank/DDBJ whole genome shotgun (WGS) entry which is preliminary data.</text>
</comment>
<reference evidence="2" key="1">
    <citation type="submission" date="2021-01" db="EMBL/GenBank/DDBJ databases">
        <title>Whole genome shotgun sequence of Virgisporangium aurantiacum NBRC 16421.</title>
        <authorList>
            <person name="Komaki H."/>
            <person name="Tamura T."/>
        </authorList>
    </citation>
    <scope>NUCLEOTIDE SEQUENCE</scope>
    <source>
        <strain evidence="2">NBRC 16421</strain>
    </source>
</reference>
<dbReference type="CDD" id="cd05155">
    <property type="entry name" value="APH_ChoK_like_1"/>
    <property type="match status" value="1"/>
</dbReference>
<dbReference type="Proteomes" id="UP000612585">
    <property type="component" value="Unassembled WGS sequence"/>
</dbReference>
<proteinExistence type="predicted"/>
<sequence>MSESVTVTKLHDDEVDIDASLVARLLAGQFPAWAGQPVRLVTSSGTDNVTFRVGADLAVRLPRTARFQGQVEKDLAWLPRLAPELPLAVPHPLALGSPTDEFPLAWGVYRWLDGTAFQFDRLADPSAAARDLAAFVNRLQRIDPTGAPTPPADPFSRGTPLAPRDELFRAAVDELRDDFDAGLLLDAWEASLAVGPWDGPPRWIHGDLMPGNVLVADGRLTAVIDFATAWAADPAGDLLAAWYLFSGDSRRAFRDALDVDEHAWARARGWALSLTIIAIPYYRTRFPDAAGRAAPRVAELLADFVAER</sequence>
<dbReference type="EMBL" id="BOPG01000019">
    <property type="protein sequence ID" value="GIJ55552.1"/>
    <property type="molecule type" value="Genomic_DNA"/>
</dbReference>
<dbReference type="PANTHER" id="PTHR21310:SF42">
    <property type="entry name" value="BIFUNCTIONAL AAC_APH"/>
    <property type="match status" value="1"/>
</dbReference>
<gene>
    <name evidence="2" type="ORF">Vau01_030680</name>
</gene>